<keyword evidence="2" id="KW-1185">Reference proteome</keyword>
<evidence type="ECO:0000313" key="2">
    <source>
        <dbReference type="Proteomes" id="UP000306409"/>
    </source>
</evidence>
<name>A0A4V6EP09_9FIRM</name>
<sequence>MISSQYKIILPSNYDMNIIKNRVKDNGYKTDGFYGLKFKFYLITEKGVNNNIQNSYSPLYFWNDYEGLNKFLFEGFYDNILDSFGWQSVNIGVPLVDETTEKVKDTSFVFEVVGEIEPKESLKNFKNNIKDKIPKIDTEYIITYNPEKWRYHVYYFLNDLEKVKKEKGVIYTILHISH</sequence>
<dbReference type="OrthoDB" id="2065010at2"/>
<dbReference type="RefSeq" id="WP_137696963.1">
    <property type="nucleotide sequence ID" value="NZ_CP061336.1"/>
</dbReference>
<proteinExistence type="predicted"/>
<dbReference type="KEGG" id="rher:EHE19_015235"/>
<gene>
    <name evidence="1" type="ORF">EHE19_015235</name>
</gene>
<protein>
    <submittedName>
        <fullName evidence="1">DUF4865 family protein</fullName>
    </submittedName>
</protein>
<accession>A0A4V6EP09</accession>
<organism evidence="1 2">
    <name type="scientific">Ruminiclostridium herbifermentans</name>
    <dbReference type="NCBI Taxonomy" id="2488810"/>
    <lineage>
        <taxon>Bacteria</taxon>
        <taxon>Bacillati</taxon>
        <taxon>Bacillota</taxon>
        <taxon>Clostridia</taxon>
        <taxon>Eubacteriales</taxon>
        <taxon>Oscillospiraceae</taxon>
        <taxon>Ruminiclostridium</taxon>
    </lineage>
</organism>
<dbReference type="InterPro" id="IPR032349">
    <property type="entry name" value="DUF4865"/>
</dbReference>
<dbReference type="EMBL" id="CP061336">
    <property type="protein sequence ID" value="QNU66219.1"/>
    <property type="molecule type" value="Genomic_DNA"/>
</dbReference>
<evidence type="ECO:0000313" key="1">
    <source>
        <dbReference type="EMBL" id="QNU66219.1"/>
    </source>
</evidence>
<reference evidence="1 2" key="1">
    <citation type="submission" date="2020-09" db="EMBL/GenBank/DDBJ databases">
        <title>Characterization and genome sequencing of Ruminiclostridium sp. nov. MA18.</title>
        <authorList>
            <person name="Rettenmaier R."/>
            <person name="Kowollik M.-L."/>
            <person name="Liebl W."/>
            <person name="Zverlov V."/>
        </authorList>
    </citation>
    <scope>NUCLEOTIDE SEQUENCE [LARGE SCALE GENOMIC DNA]</scope>
    <source>
        <strain evidence="1 2">MA18</strain>
    </source>
</reference>
<dbReference type="Proteomes" id="UP000306409">
    <property type="component" value="Chromosome"/>
</dbReference>
<dbReference type="AlphaFoldDB" id="A0A4V6EP09"/>
<dbReference type="Pfam" id="PF16157">
    <property type="entry name" value="DUF4865"/>
    <property type="match status" value="1"/>
</dbReference>